<dbReference type="InterPro" id="IPR035986">
    <property type="entry name" value="PKD_dom_sf"/>
</dbReference>
<dbReference type="GO" id="GO:0005975">
    <property type="term" value="P:carbohydrate metabolic process"/>
    <property type="evidence" value="ECO:0007669"/>
    <property type="project" value="UniProtKB-ARBA"/>
</dbReference>
<reference evidence="3 4" key="1">
    <citation type="submission" date="2019-03" db="EMBL/GenBank/DDBJ databases">
        <title>Sequencing the genomes of 1000 actinobacteria strains.</title>
        <authorList>
            <person name="Klenk H.-P."/>
        </authorList>
    </citation>
    <scope>NUCLEOTIDE SEQUENCE [LARGE SCALE GENOMIC DNA]</scope>
    <source>
        <strain evidence="3 4">DSM 18936</strain>
    </source>
</reference>
<evidence type="ECO:0000313" key="4">
    <source>
        <dbReference type="Proteomes" id="UP000294558"/>
    </source>
</evidence>
<dbReference type="SUPFAM" id="SSF49299">
    <property type="entry name" value="PKD domain"/>
    <property type="match status" value="1"/>
</dbReference>
<proteinExistence type="predicted"/>
<organism evidence="3 4">
    <name type="scientific">Ilumatobacter fluminis</name>
    <dbReference type="NCBI Taxonomy" id="467091"/>
    <lineage>
        <taxon>Bacteria</taxon>
        <taxon>Bacillati</taxon>
        <taxon>Actinomycetota</taxon>
        <taxon>Acidimicrobiia</taxon>
        <taxon>Acidimicrobiales</taxon>
        <taxon>Ilumatobacteraceae</taxon>
        <taxon>Ilumatobacter</taxon>
    </lineage>
</organism>
<dbReference type="Proteomes" id="UP000294558">
    <property type="component" value="Unassembled WGS sequence"/>
</dbReference>
<feature type="region of interest" description="Disordered" evidence="1">
    <location>
        <begin position="1309"/>
        <end position="1328"/>
    </location>
</feature>
<comment type="caution">
    <text evidence="3">The sequence shown here is derived from an EMBL/GenBank/DDBJ whole genome shotgun (WGS) entry which is preliminary data.</text>
</comment>
<feature type="domain" description="PKD" evidence="2">
    <location>
        <begin position="269"/>
        <end position="325"/>
    </location>
</feature>
<dbReference type="PROSITE" id="PS50093">
    <property type="entry name" value="PKD"/>
    <property type="match status" value="1"/>
</dbReference>
<dbReference type="SMART" id="SM00089">
    <property type="entry name" value="PKD"/>
    <property type="match status" value="1"/>
</dbReference>
<name>A0A4R7HYJ5_9ACTN</name>
<evidence type="ECO:0000259" key="2">
    <source>
        <dbReference type="PROSITE" id="PS50093"/>
    </source>
</evidence>
<dbReference type="InterPro" id="IPR000601">
    <property type="entry name" value="PKD_dom"/>
</dbReference>
<evidence type="ECO:0000256" key="1">
    <source>
        <dbReference type="SAM" id="MobiDB-lite"/>
    </source>
</evidence>
<accession>A0A4R7HYJ5</accession>
<dbReference type="EMBL" id="SOAU01000001">
    <property type="protein sequence ID" value="TDT15306.1"/>
    <property type="molecule type" value="Genomic_DNA"/>
</dbReference>
<evidence type="ECO:0000313" key="3">
    <source>
        <dbReference type="EMBL" id="TDT15306.1"/>
    </source>
</evidence>
<gene>
    <name evidence="3" type="ORF">BDK89_0876</name>
</gene>
<protein>
    <submittedName>
        <fullName evidence="3">PKD domain-containing protein</fullName>
    </submittedName>
</protein>
<dbReference type="Pfam" id="PF18911">
    <property type="entry name" value="PKD_4"/>
    <property type="match status" value="1"/>
</dbReference>
<dbReference type="Gene3D" id="2.60.40.10">
    <property type="entry name" value="Immunoglobulins"/>
    <property type="match status" value="1"/>
</dbReference>
<dbReference type="CDD" id="cd00146">
    <property type="entry name" value="PKD"/>
    <property type="match status" value="1"/>
</dbReference>
<dbReference type="RefSeq" id="WP_208293961.1">
    <property type="nucleotide sequence ID" value="NZ_SOAU01000001.1"/>
</dbReference>
<keyword evidence="4" id="KW-1185">Reference proteome</keyword>
<sequence>MRTTPVTSRVSLLLATVLMVLGVAMWFTFSTASPVEAAPRSVAEPAPNTPLPQCVVEDGGSEGLGCAPDAFGAMISGDFASGSTFVVRSAPNGLAPCFTYVSTGCYYSLSAPSISRCVYLENGDPTAVRSCPSLSSSGSVSGWTAQRQGSCSGSLGSTYAAGGGTQETFWVVRAAVLSMCTYEVPDTVTIDNLYGPTFFLVRTSVRECIEPGGGYGCDESWATLETRTEYGWLPVSGTMAAHAEFDVTHVEHGIYSFTNNSVEFADTTVGYEWDFGDGLTSEAVSPSHEYAQPGDYTVTLTMRGADGRTDSTSRDVSVEATTLAVSLINPDAIFTGEGSGNRFSKGDEFTVQLRVEATDGVGDVAGVAPVGDVLDLPSQLELVDDPLVVAPTTYTPGMITTYDIPVRAIEGGRFTVRSTWAGTNAEGPVEETGEFEGSVSGLAITVTLDPPSFQLDQDNNDDGEITPEDNDLTVTVEIENVSTDHPVTDLIVDPLDLESNDPEHPEVRLFAQDPPPEAWPTSLAAAATATREWTYRADDEVDATVEAFATGSLNDALVTGSGDDEVKVFTSVVLEARFDLEPQAYEAGKVVRVNGNFRNVSDTTPDPIDVSFAVFPKVDANAGGGYFTTPGGATPSGAIMYQLAPGESIDLDAILQTTAIERYSVARVEYDVVVSTRNDSNRWVEVDPATVHVLEEDGYSASLFAGLPAKQPEPEAVSNWACSDDVIMFAFIGCKLAAGLVSMVTGFCQMGVMIAQGIYYINQATWGTLVAGMWGAQQTLRALAGDDAAWNRLAQEIAIDLAALRDTGYVALEGFTITAESVAPAMDRFFQRQEVLWTTGTTEQILGEMAETVGENGDMALEALVAARTLKKSMLVAAGAEQSLEVTARNALDHQLQKSLVDVEDVITTKGARAVPEERVLPSGLDVTDAPIVWRDSYGIAKQELDKLLQIAKDEGIIAAFRSRAPIAAELIAKRLAYAKPGSVPLKGVSDLDVKYLGYPSGWNGKVYLLEPPVPWHPAKSAERASAIEAYLDTFPDLTGGSAYSRDMRAAVRSRLETRLDEWPKNLKKFKAYQETGIDVGFYQEKQGMHPAMNDVDQRRSAHISRIDVPGRAGDPSRPFARRGFRLQMNGPYGILDITGDIDFLAIFNADGTIITDLVKRERIYEKLRSLLGMQHGESFTFDHASRESHLAAGLNGPGGETLLATTPTGRLVTTYFNAALSRLENVGQVAAKQTMLEGALSETLSPPRPSKGFSLDDLLALFPSKEVSPDAAIASPETIAKLVNGLTSNAVKSDFFEDGQLFRSSDDGTLEQYRQPGSPGSAPDTATSAGALTERVAAADVGDDIDAELAEVVGAGYVEPDVVGRSGGRWVEVSVGDALGDDGTLEFVPFTYLGSPTEAGATNVDVLSLAEMNATGSHWFRPGDRVVVDPGGPGEEFATIASVSPLTFAAPLQHPHYVAEMIAIPAGVPSTGGPGPGPGSDAIVSVSPARLLETRPASVGSTTVDGKFAAGGAVAAKSVTEVTVTGRGGVPGDAAAVMLNVTAVLPDGAGHVTVFPCGSSMPTASNLNYVAGQVVPNAVLAKVGAGGKVCFYSHAGVHLVVDVNGYVPAGSSVASVSPARLLETRPASVGSTTVDGKFAAGGAVAAKSVTEVTVTGRGGVPGDAAAVMLNVTAVLPDGAGHVTVFPCGSSMPTASNLNYVAGQVVPNAVLAKVGAGGKVCFYSHAGVHLVVDVNGYVPAGSSVASVSPARLLETRPASVGSTTVDGKFAAGGAVAAKSVTEVTVTGRGGVPGDAAAVMLNVTAVLPDGAGHVTVFPCGSSMPTASNLNYVAGQVVPNAVLAKVGAGGKVCFYSHAGVHLVVDVNGYVP</sequence>
<dbReference type="InterPro" id="IPR022409">
    <property type="entry name" value="PKD/Chitinase_dom"/>
</dbReference>
<dbReference type="InterPro" id="IPR013783">
    <property type="entry name" value="Ig-like_fold"/>
</dbReference>